<reference evidence="1 2" key="1">
    <citation type="journal article" date="2023" name="Science">
        <title>Complex scaffold remodeling in plant triterpene biosynthesis.</title>
        <authorList>
            <person name="De La Pena R."/>
            <person name="Hodgson H."/>
            <person name="Liu J.C."/>
            <person name="Stephenson M.J."/>
            <person name="Martin A.C."/>
            <person name="Owen C."/>
            <person name="Harkess A."/>
            <person name="Leebens-Mack J."/>
            <person name="Jimenez L.E."/>
            <person name="Osbourn A."/>
            <person name="Sattely E.S."/>
        </authorList>
    </citation>
    <scope>NUCLEOTIDE SEQUENCE [LARGE SCALE GENOMIC DNA]</scope>
    <source>
        <strain evidence="2">cv. JPN11</strain>
        <tissue evidence="1">Leaf</tissue>
    </source>
</reference>
<gene>
    <name evidence="1" type="ORF">OWV82_019818</name>
</gene>
<keyword evidence="2" id="KW-1185">Reference proteome</keyword>
<proteinExistence type="predicted"/>
<protein>
    <submittedName>
        <fullName evidence="1">Carboxylesterase 1-like</fullName>
    </submittedName>
</protein>
<sequence length="334" mass="37266">MPSNPIPPSHKILDSFPYPPFVFNADGTISRNCSMFPRAEANPDSDSHTQVLTKDIPVNQSKNTSVRIFLPRQALDSSTSTKLPLIVYFHGGGFVLCSSATSIYHDLCQNFATKLSAVIASVDYRLAPEHRLPAAYDDAVDVLHCIKTSQEDWLQKYVDFSSCYLMGDSAGGNIAYHAGLRAVAQVDNLFPLKIKGLILYKPFFGGEKRTETELRIANDPEFPSDFTDLMWALSLPIGVDRDHEYCNPMVGDGLKLLEKFKPLGLKVMVTGGFGDPLFDRQIELLKIMEQKGVKVVSHFDDSRHRTEDFCDPVKRMALYGYVKDFISSPTVDAQ</sequence>
<dbReference type="Proteomes" id="UP001164539">
    <property type="component" value="Chromosome 11"/>
</dbReference>
<comment type="caution">
    <text evidence="1">The sequence shown here is derived from an EMBL/GenBank/DDBJ whole genome shotgun (WGS) entry which is preliminary data.</text>
</comment>
<name>A0ACC1X4U5_MELAZ</name>
<evidence type="ECO:0000313" key="2">
    <source>
        <dbReference type="Proteomes" id="UP001164539"/>
    </source>
</evidence>
<accession>A0ACC1X4U5</accession>
<dbReference type="EMBL" id="CM051404">
    <property type="protein sequence ID" value="KAJ4706128.1"/>
    <property type="molecule type" value="Genomic_DNA"/>
</dbReference>
<organism evidence="1 2">
    <name type="scientific">Melia azedarach</name>
    <name type="common">Chinaberry tree</name>
    <dbReference type="NCBI Taxonomy" id="155640"/>
    <lineage>
        <taxon>Eukaryota</taxon>
        <taxon>Viridiplantae</taxon>
        <taxon>Streptophyta</taxon>
        <taxon>Embryophyta</taxon>
        <taxon>Tracheophyta</taxon>
        <taxon>Spermatophyta</taxon>
        <taxon>Magnoliopsida</taxon>
        <taxon>eudicotyledons</taxon>
        <taxon>Gunneridae</taxon>
        <taxon>Pentapetalae</taxon>
        <taxon>rosids</taxon>
        <taxon>malvids</taxon>
        <taxon>Sapindales</taxon>
        <taxon>Meliaceae</taxon>
        <taxon>Melia</taxon>
    </lineage>
</organism>
<evidence type="ECO:0000313" key="1">
    <source>
        <dbReference type="EMBL" id="KAJ4706128.1"/>
    </source>
</evidence>